<organism evidence="1 2">
    <name type="scientific">Planococcus plakortidis</name>
    <dbReference type="NCBI Taxonomy" id="1038856"/>
    <lineage>
        <taxon>Bacteria</taxon>
        <taxon>Bacillati</taxon>
        <taxon>Bacillota</taxon>
        <taxon>Bacilli</taxon>
        <taxon>Bacillales</taxon>
        <taxon>Caryophanaceae</taxon>
        <taxon>Planococcus</taxon>
    </lineage>
</organism>
<dbReference type="Proteomes" id="UP000092650">
    <property type="component" value="Chromosome"/>
</dbReference>
<protein>
    <submittedName>
        <fullName evidence="1">Uncharacterized protein</fullName>
    </submittedName>
</protein>
<dbReference type="OrthoDB" id="2424829at2"/>
<gene>
    <name evidence="1" type="ORF">BBI15_04170</name>
</gene>
<dbReference type="KEGG" id="ppla:BBI15_04170"/>
<accession>A0A1C7E6Z9</accession>
<proteinExistence type="predicted"/>
<dbReference type="RefSeq" id="WP_068869206.1">
    <property type="nucleotide sequence ID" value="NZ_CP016539.2"/>
</dbReference>
<name>A0A1C7E6Z9_9BACL</name>
<evidence type="ECO:0000313" key="2">
    <source>
        <dbReference type="Proteomes" id="UP000092650"/>
    </source>
</evidence>
<dbReference type="EMBL" id="CP016539">
    <property type="protein sequence ID" value="ANU19455.1"/>
    <property type="molecule type" value="Genomic_DNA"/>
</dbReference>
<evidence type="ECO:0000313" key="1">
    <source>
        <dbReference type="EMBL" id="ANU19455.1"/>
    </source>
</evidence>
<dbReference type="AlphaFoldDB" id="A0A1C7E6Z9"/>
<keyword evidence="2" id="KW-1185">Reference proteome</keyword>
<reference evidence="1" key="1">
    <citation type="submission" date="2016-10" db="EMBL/GenBank/DDBJ databases">
        <authorList>
            <person name="See-Too W.S."/>
        </authorList>
    </citation>
    <scope>NUCLEOTIDE SEQUENCE [LARGE SCALE GENOMIC DNA]</scope>
    <source>
        <strain evidence="1">DSM 23997</strain>
    </source>
</reference>
<sequence length="264" mass="30576">MKTTEQGIRYIELFDESPEIDIPAMVKKAKTAYKPFNFKDKIEFLFFYKERKDFSHAIFTEYGIIDDEFDGKKAVHHPFGVKSIIGIEVSGDETIPLIAFVIGQAIEHFKQNMDIRRHEEWKGLEKSDSYQSWQLYFCQVHSSTVRYGLEGSADMFLRSLPFVLAKKGESFSQPYFEATFRHLIHSMSELYVMRQAGENDLADDHLKTIAELTGPEFVEVYEGLYGELAEYLETIGIKYNEVHDVSIFTSIEQHRNRFAALYGG</sequence>